<reference evidence="5 6" key="1">
    <citation type="submission" date="2019-10" db="EMBL/GenBank/DDBJ databases">
        <title>New genus of Silvanigrellaceae.</title>
        <authorList>
            <person name="Pitt A."/>
            <person name="Hahn M.W."/>
        </authorList>
    </citation>
    <scope>NUCLEOTIDE SEQUENCE [LARGE SCALE GENOMIC DNA]</scope>
    <source>
        <strain evidence="5 6">33A1-SZDP</strain>
    </source>
</reference>
<dbReference type="GO" id="GO:0005524">
    <property type="term" value="F:ATP binding"/>
    <property type="evidence" value="ECO:0007669"/>
    <property type="project" value="UniProtKB-KW"/>
</dbReference>
<organism evidence="5 6">
    <name type="scientific">Fluviispira multicolorata</name>
    <dbReference type="NCBI Taxonomy" id="2654512"/>
    <lineage>
        <taxon>Bacteria</taxon>
        <taxon>Pseudomonadati</taxon>
        <taxon>Bdellovibrionota</taxon>
        <taxon>Oligoflexia</taxon>
        <taxon>Silvanigrellales</taxon>
        <taxon>Silvanigrellaceae</taxon>
        <taxon>Fluviispira</taxon>
    </lineage>
</organism>
<dbReference type="SUPFAM" id="SSF52540">
    <property type="entry name" value="P-loop containing nucleoside triphosphate hydrolases"/>
    <property type="match status" value="1"/>
</dbReference>
<evidence type="ECO:0000256" key="2">
    <source>
        <dbReference type="ARBA" id="ARBA00022741"/>
    </source>
</evidence>
<gene>
    <name evidence="5" type="ORF">GCL57_04760</name>
</gene>
<dbReference type="InterPro" id="IPR050166">
    <property type="entry name" value="ABC_transporter_ATP-bind"/>
</dbReference>
<keyword evidence="1" id="KW-0813">Transport</keyword>
<keyword evidence="3 5" id="KW-0067">ATP-binding</keyword>
<dbReference type="PANTHER" id="PTHR42788:SF13">
    <property type="entry name" value="ALIPHATIC SULFONATES IMPORT ATP-BINDING PROTEIN SSUB"/>
    <property type="match status" value="1"/>
</dbReference>
<dbReference type="SMART" id="SM00382">
    <property type="entry name" value="AAA"/>
    <property type="match status" value="1"/>
</dbReference>
<dbReference type="GO" id="GO:0016887">
    <property type="term" value="F:ATP hydrolysis activity"/>
    <property type="evidence" value="ECO:0007669"/>
    <property type="project" value="InterPro"/>
</dbReference>
<dbReference type="AlphaFoldDB" id="A0A833JG55"/>
<dbReference type="InterPro" id="IPR027417">
    <property type="entry name" value="P-loop_NTPase"/>
</dbReference>
<dbReference type="InterPro" id="IPR003593">
    <property type="entry name" value="AAA+_ATPase"/>
</dbReference>
<dbReference type="PANTHER" id="PTHR42788">
    <property type="entry name" value="TAURINE IMPORT ATP-BINDING PROTEIN-RELATED"/>
    <property type="match status" value="1"/>
</dbReference>
<sequence>MLYQTLLNTRSHVDFIKLDNVSKMFQNLTVLKKVSMEIHKGEFIGILGPSGCGKSTLLTLLSGLEKISSGVLHNNSTKGKSAFVFQDSCLMPWKTLEQNIAIPLEILNLSRQEIEEKVNKYLKILDLYKFRKNYPRELSGGMKMRASIARALVTDPEVILMDEPFASLDQILRERLVDEIYEIYLRKNLTGIFVTHNIAEAVFLCNRIYIFSFHPGQIIGQIQINKSNMDMKKYRNSDVFHQTCVKIRTILENSNE</sequence>
<dbReference type="Proteomes" id="UP000442694">
    <property type="component" value="Unassembled WGS sequence"/>
</dbReference>
<evidence type="ECO:0000256" key="3">
    <source>
        <dbReference type="ARBA" id="ARBA00022840"/>
    </source>
</evidence>
<dbReference type="Pfam" id="PF00005">
    <property type="entry name" value="ABC_tran"/>
    <property type="match status" value="1"/>
</dbReference>
<evidence type="ECO:0000256" key="1">
    <source>
        <dbReference type="ARBA" id="ARBA00022448"/>
    </source>
</evidence>
<comment type="caution">
    <text evidence="5">The sequence shown here is derived from an EMBL/GenBank/DDBJ whole genome shotgun (WGS) entry which is preliminary data.</text>
</comment>
<evidence type="ECO:0000313" key="6">
    <source>
        <dbReference type="Proteomes" id="UP000442694"/>
    </source>
</evidence>
<keyword evidence="6" id="KW-1185">Reference proteome</keyword>
<evidence type="ECO:0000259" key="4">
    <source>
        <dbReference type="PROSITE" id="PS50893"/>
    </source>
</evidence>
<name>A0A833JG55_9BACT</name>
<dbReference type="Gene3D" id="3.40.50.300">
    <property type="entry name" value="P-loop containing nucleotide triphosphate hydrolases"/>
    <property type="match status" value="1"/>
</dbReference>
<dbReference type="PROSITE" id="PS00211">
    <property type="entry name" value="ABC_TRANSPORTER_1"/>
    <property type="match status" value="1"/>
</dbReference>
<keyword evidence="2" id="KW-0547">Nucleotide-binding</keyword>
<feature type="domain" description="ABC transporter" evidence="4">
    <location>
        <begin position="16"/>
        <end position="238"/>
    </location>
</feature>
<evidence type="ECO:0000313" key="5">
    <source>
        <dbReference type="EMBL" id="KAB8031961.1"/>
    </source>
</evidence>
<dbReference type="PROSITE" id="PS50893">
    <property type="entry name" value="ABC_TRANSPORTER_2"/>
    <property type="match status" value="1"/>
</dbReference>
<dbReference type="InterPro" id="IPR017871">
    <property type="entry name" value="ABC_transporter-like_CS"/>
</dbReference>
<accession>A0A833JG55</accession>
<dbReference type="EMBL" id="WFLN01000005">
    <property type="protein sequence ID" value="KAB8031961.1"/>
    <property type="molecule type" value="Genomic_DNA"/>
</dbReference>
<dbReference type="InterPro" id="IPR003439">
    <property type="entry name" value="ABC_transporter-like_ATP-bd"/>
</dbReference>
<protein>
    <submittedName>
        <fullName evidence="5">ATP-binding cassette domain-containing protein</fullName>
    </submittedName>
</protein>
<proteinExistence type="predicted"/>